<dbReference type="Proteomes" id="UP000283841">
    <property type="component" value="Unassembled WGS sequence"/>
</dbReference>
<reference evidence="2 3" key="1">
    <citation type="journal article" date="2018" name="Front. Microbiol.">
        <title>Genomic and genetic insights into a cosmopolitan fungus, Paecilomyces variotii (Eurotiales).</title>
        <authorList>
            <person name="Urquhart A.S."/>
            <person name="Mondo S.J."/>
            <person name="Makela M.R."/>
            <person name="Hane J.K."/>
            <person name="Wiebenga A."/>
            <person name="He G."/>
            <person name="Mihaltcheva S."/>
            <person name="Pangilinan J."/>
            <person name="Lipzen A."/>
            <person name="Barry K."/>
            <person name="de Vries R.P."/>
            <person name="Grigoriev I.V."/>
            <person name="Idnurm A."/>
        </authorList>
    </citation>
    <scope>NUCLEOTIDE SEQUENCE [LARGE SCALE GENOMIC DNA]</scope>
    <source>
        <strain evidence="2 3">CBS 101075</strain>
    </source>
</reference>
<protein>
    <submittedName>
        <fullName evidence="2">Uncharacterized protein</fullName>
    </submittedName>
</protein>
<dbReference type="VEuPathDB" id="FungiDB:C8Q69DRAFT_112995"/>
<dbReference type="OrthoDB" id="3439627at2759"/>
<feature type="compositionally biased region" description="Basic and acidic residues" evidence="1">
    <location>
        <begin position="70"/>
        <end position="95"/>
    </location>
</feature>
<gene>
    <name evidence="2" type="ORF">C8Q69DRAFT_112995</name>
</gene>
<evidence type="ECO:0000313" key="3">
    <source>
        <dbReference type="Proteomes" id="UP000283841"/>
    </source>
</evidence>
<feature type="compositionally biased region" description="Polar residues" evidence="1">
    <location>
        <begin position="56"/>
        <end position="65"/>
    </location>
</feature>
<comment type="caution">
    <text evidence="2">The sequence shown here is derived from an EMBL/GenBank/DDBJ whole genome shotgun (WGS) entry which is preliminary data.</text>
</comment>
<dbReference type="EMBL" id="RCNU01000015">
    <property type="protein sequence ID" value="RWQ91973.1"/>
    <property type="molecule type" value="Genomic_DNA"/>
</dbReference>
<dbReference type="RefSeq" id="XP_028481618.1">
    <property type="nucleotide sequence ID" value="XM_028625136.1"/>
</dbReference>
<feature type="region of interest" description="Disordered" evidence="1">
    <location>
        <begin position="1"/>
        <end position="95"/>
    </location>
</feature>
<keyword evidence="3" id="KW-1185">Reference proteome</keyword>
<organism evidence="2 3">
    <name type="scientific">Byssochlamys spectabilis</name>
    <name type="common">Paecilomyces variotii</name>
    <dbReference type="NCBI Taxonomy" id="264951"/>
    <lineage>
        <taxon>Eukaryota</taxon>
        <taxon>Fungi</taxon>
        <taxon>Dikarya</taxon>
        <taxon>Ascomycota</taxon>
        <taxon>Pezizomycotina</taxon>
        <taxon>Eurotiomycetes</taxon>
        <taxon>Eurotiomycetidae</taxon>
        <taxon>Eurotiales</taxon>
        <taxon>Thermoascaceae</taxon>
        <taxon>Paecilomyces</taxon>
    </lineage>
</organism>
<evidence type="ECO:0000256" key="1">
    <source>
        <dbReference type="SAM" id="MobiDB-lite"/>
    </source>
</evidence>
<proteinExistence type="predicted"/>
<dbReference type="AlphaFoldDB" id="A0A443HJF9"/>
<accession>A0A443HJF9</accession>
<evidence type="ECO:0000313" key="2">
    <source>
        <dbReference type="EMBL" id="RWQ91973.1"/>
    </source>
</evidence>
<name>A0A443HJF9_BYSSP</name>
<sequence length="95" mass="9799">MPRGADYDNGIPQSDNAIEQGTDAVHGLSQGNENITRANKPAPFPDGDFEDGLHSGQGSRGTPPSGSGKGGHDPKTLGERKGLGAHKADGPDPWK</sequence>
<dbReference type="GeneID" id="39594413"/>